<feature type="binding site" description="axial binding residue" evidence="5">
    <location>
        <position position="452"/>
    </location>
    <ligand>
        <name>heme</name>
        <dbReference type="ChEBI" id="CHEBI:30413"/>
    </ligand>
    <ligandPart>
        <name>Fe</name>
        <dbReference type="ChEBI" id="CHEBI:18248"/>
    </ligandPart>
</feature>
<dbReference type="PRINTS" id="PR00385">
    <property type="entry name" value="P450"/>
</dbReference>
<evidence type="ECO:0000313" key="7">
    <source>
        <dbReference type="EMBL" id="RWR79794.1"/>
    </source>
</evidence>
<keyword evidence="2 5" id="KW-0479">Metal-binding</keyword>
<dbReference type="PANTHER" id="PTHR24296">
    <property type="entry name" value="CYTOCHROME P450"/>
    <property type="match status" value="1"/>
</dbReference>
<dbReference type="GO" id="GO:0004497">
    <property type="term" value="F:monooxygenase activity"/>
    <property type="evidence" value="ECO:0007669"/>
    <property type="project" value="UniProtKB-KW"/>
</dbReference>
<protein>
    <submittedName>
        <fullName evidence="7">Cytochrome P450 94A1</fullName>
    </submittedName>
</protein>
<name>A0A443NMQ3_9MAGN</name>
<dbReference type="OrthoDB" id="1470350at2759"/>
<gene>
    <name evidence="7" type="ORF">CKAN_00839100</name>
</gene>
<evidence type="ECO:0000256" key="6">
    <source>
        <dbReference type="RuleBase" id="RU000461"/>
    </source>
</evidence>
<dbReference type="PROSITE" id="PS00086">
    <property type="entry name" value="CYTOCHROME_P450"/>
    <property type="match status" value="1"/>
</dbReference>
<dbReference type="STRING" id="337451.A0A443NMQ3"/>
<dbReference type="Gene3D" id="1.10.630.10">
    <property type="entry name" value="Cytochrome P450"/>
    <property type="match status" value="1"/>
</dbReference>
<dbReference type="InterPro" id="IPR001128">
    <property type="entry name" value="Cyt_P450"/>
</dbReference>
<dbReference type="EMBL" id="QPKB01000003">
    <property type="protein sequence ID" value="RWR79794.1"/>
    <property type="molecule type" value="Genomic_DNA"/>
</dbReference>
<dbReference type="PRINTS" id="PR00463">
    <property type="entry name" value="EP450I"/>
</dbReference>
<keyword evidence="6" id="KW-0503">Monooxygenase</keyword>
<dbReference type="GO" id="GO:0006629">
    <property type="term" value="P:lipid metabolic process"/>
    <property type="evidence" value="ECO:0007669"/>
    <property type="project" value="UniProtKB-ARBA"/>
</dbReference>
<evidence type="ECO:0000256" key="1">
    <source>
        <dbReference type="ARBA" id="ARBA00010617"/>
    </source>
</evidence>
<dbReference type="Pfam" id="PF00067">
    <property type="entry name" value="p450"/>
    <property type="match status" value="1"/>
</dbReference>
<evidence type="ECO:0000256" key="5">
    <source>
        <dbReference type="PIRSR" id="PIRSR602401-1"/>
    </source>
</evidence>
<dbReference type="GO" id="GO:0016705">
    <property type="term" value="F:oxidoreductase activity, acting on paired donors, with incorporation or reduction of molecular oxygen"/>
    <property type="evidence" value="ECO:0007669"/>
    <property type="project" value="InterPro"/>
</dbReference>
<evidence type="ECO:0000256" key="3">
    <source>
        <dbReference type="ARBA" id="ARBA00023002"/>
    </source>
</evidence>
<reference evidence="7 8" key="1">
    <citation type="journal article" date="2019" name="Nat. Plants">
        <title>Stout camphor tree genome fills gaps in understanding of flowering plant genome evolution.</title>
        <authorList>
            <person name="Chaw S.M."/>
            <person name="Liu Y.C."/>
            <person name="Wu Y.W."/>
            <person name="Wang H.Y."/>
            <person name="Lin C.I."/>
            <person name="Wu C.S."/>
            <person name="Ke H.M."/>
            <person name="Chang L.Y."/>
            <person name="Hsu C.Y."/>
            <person name="Yang H.T."/>
            <person name="Sudianto E."/>
            <person name="Hsu M.H."/>
            <person name="Wu K.P."/>
            <person name="Wang L.N."/>
            <person name="Leebens-Mack J.H."/>
            <person name="Tsai I.J."/>
        </authorList>
    </citation>
    <scope>NUCLEOTIDE SEQUENCE [LARGE SCALE GENOMIC DNA]</scope>
    <source>
        <strain evidence="8">cv. Chaw 1501</strain>
        <tissue evidence="7">Young leaves</tissue>
    </source>
</reference>
<comment type="caution">
    <text evidence="7">The sequence shown here is derived from an EMBL/GenBank/DDBJ whole genome shotgun (WGS) entry which is preliminary data.</text>
</comment>
<comment type="cofactor">
    <cofactor evidence="5">
        <name>heme</name>
        <dbReference type="ChEBI" id="CHEBI:30413"/>
    </cofactor>
</comment>
<accession>A0A443NMQ3</accession>
<dbReference type="CDD" id="cd11064">
    <property type="entry name" value="CYP86A"/>
    <property type="match status" value="1"/>
</dbReference>
<dbReference type="GO" id="GO:0005506">
    <property type="term" value="F:iron ion binding"/>
    <property type="evidence" value="ECO:0007669"/>
    <property type="project" value="InterPro"/>
</dbReference>
<keyword evidence="5 6" id="KW-0349">Heme</keyword>
<keyword evidence="8" id="KW-1185">Reference proteome</keyword>
<proteinExistence type="inferred from homology"/>
<evidence type="ECO:0000256" key="2">
    <source>
        <dbReference type="ARBA" id="ARBA00022723"/>
    </source>
</evidence>
<dbReference type="InterPro" id="IPR002401">
    <property type="entry name" value="Cyt_P450_E_grp-I"/>
</dbReference>
<evidence type="ECO:0000313" key="8">
    <source>
        <dbReference type="Proteomes" id="UP000283530"/>
    </source>
</evidence>
<dbReference type="InterPro" id="IPR017972">
    <property type="entry name" value="Cyt_P450_CS"/>
</dbReference>
<sequence length="511" mass="58965">MEFFSLQSLLLSILFIFMFRYVFYNNKQDPSGKLYAAKSRPYPLVGHLLHFLKNRHRFLDWSTEFLADDPTNTVTYCRLGVGHGIITANPMNVEYMLKTNFQNYPKGEAFNDILEDFLGRGIFNSDGEIWKVQRNTASFEFNTKSFRNFVLSTIHHEMQYRMLPMLQKASKNQYTIDLQQLLEHFAFDNVCKVAFNEDPMCLGQEDDPATTSLSPDFARAFDIASSLSAGRFRYAIPCLWKIKKFLNIGSEKQLKEAISTVHSFAMKIIRSRKNEASPPKDDLLSRFIASEDNSDEFLRDIIISFILAGRDTTSSTLAWFFWLLSTKPEIEKKILEEVKSIRSKTQNFSGDLSFDELREMHYLHASISEALRLYPPVAFDTKTSLEEDVMPDGTFVGKGWFVSYNAYSMGRMKGTWGEDCEVFLPERWLENGVFRPESPFRFPAFHGGPRLCLGKEMAYMQMKLIVACTLERFEIEIVEKGLVPEQLLSLTLRIKGGLAVRVRERGVEKMH</sequence>
<dbReference type="InterPro" id="IPR036396">
    <property type="entry name" value="Cyt_P450_sf"/>
</dbReference>
<keyword evidence="4 5" id="KW-0408">Iron</keyword>
<organism evidence="7 8">
    <name type="scientific">Cinnamomum micranthum f. kanehirae</name>
    <dbReference type="NCBI Taxonomy" id="337451"/>
    <lineage>
        <taxon>Eukaryota</taxon>
        <taxon>Viridiplantae</taxon>
        <taxon>Streptophyta</taxon>
        <taxon>Embryophyta</taxon>
        <taxon>Tracheophyta</taxon>
        <taxon>Spermatophyta</taxon>
        <taxon>Magnoliopsida</taxon>
        <taxon>Magnoliidae</taxon>
        <taxon>Laurales</taxon>
        <taxon>Lauraceae</taxon>
        <taxon>Cinnamomum</taxon>
    </lineage>
</organism>
<evidence type="ECO:0000256" key="4">
    <source>
        <dbReference type="ARBA" id="ARBA00023004"/>
    </source>
</evidence>
<comment type="similarity">
    <text evidence="1 6">Belongs to the cytochrome P450 family.</text>
</comment>
<keyword evidence="3 6" id="KW-0560">Oxidoreductase</keyword>
<dbReference type="SUPFAM" id="SSF48264">
    <property type="entry name" value="Cytochrome P450"/>
    <property type="match status" value="1"/>
</dbReference>
<dbReference type="AlphaFoldDB" id="A0A443NMQ3"/>
<dbReference type="GO" id="GO:0020037">
    <property type="term" value="F:heme binding"/>
    <property type="evidence" value="ECO:0007669"/>
    <property type="project" value="InterPro"/>
</dbReference>
<dbReference type="Proteomes" id="UP000283530">
    <property type="component" value="Unassembled WGS sequence"/>
</dbReference>